<organism evidence="1 2">
    <name type="scientific">Dunaliella salina</name>
    <name type="common">Green alga</name>
    <name type="synonym">Protococcus salinus</name>
    <dbReference type="NCBI Taxonomy" id="3046"/>
    <lineage>
        <taxon>Eukaryota</taxon>
        <taxon>Viridiplantae</taxon>
        <taxon>Chlorophyta</taxon>
        <taxon>core chlorophytes</taxon>
        <taxon>Chlorophyceae</taxon>
        <taxon>CS clade</taxon>
        <taxon>Chlamydomonadales</taxon>
        <taxon>Dunaliellaceae</taxon>
        <taxon>Dunaliella</taxon>
    </lineage>
</organism>
<evidence type="ECO:0000313" key="1">
    <source>
        <dbReference type="EMBL" id="KAF5834618.1"/>
    </source>
</evidence>
<name>A0ABQ7GJ32_DUNSA</name>
<protein>
    <submittedName>
        <fullName evidence="1">Uncharacterized protein</fullName>
    </submittedName>
</protein>
<accession>A0ABQ7GJ32</accession>
<dbReference type="EMBL" id="MU069746">
    <property type="protein sequence ID" value="KAF5834618.1"/>
    <property type="molecule type" value="Genomic_DNA"/>
</dbReference>
<reference evidence="1" key="1">
    <citation type="submission" date="2017-08" db="EMBL/GenBank/DDBJ databases">
        <authorList>
            <person name="Polle J.E."/>
            <person name="Barry K."/>
            <person name="Cushman J."/>
            <person name="Schmutz J."/>
            <person name="Tran D."/>
            <person name="Hathwaick L.T."/>
            <person name="Yim W.C."/>
            <person name="Jenkins J."/>
            <person name="Mckie-Krisberg Z.M."/>
            <person name="Prochnik S."/>
            <person name="Lindquist E."/>
            <person name="Dockter R.B."/>
            <person name="Adam C."/>
            <person name="Molina H."/>
            <person name="Bunkerborg J."/>
            <person name="Jin E."/>
            <person name="Buchheim M."/>
            <person name="Magnuson J."/>
        </authorList>
    </citation>
    <scope>NUCLEOTIDE SEQUENCE</scope>
    <source>
        <strain evidence="1">CCAP 19/18</strain>
    </source>
</reference>
<proteinExistence type="predicted"/>
<gene>
    <name evidence="1" type="ORF">DUNSADRAFT_8658</name>
</gene>
<comment type="caution">
    <text evidence="1">The sequence shown here is derived from an EMBL/GenBank/DDBJ whole genome shotgun (WGS) entry which is preliminary data.</text>
</comment>
<keyword evidence="2" id="KW-1185">Reference proteome</keyword>
<dbReference type="Proteomes" id="UP000815325">
    <property type="component" value="Unassembled WGS sequence"/>
</dbReference>
<evidence type="ECO:0000313" key="2">
    <source>
        <dbReference type="Proteomes" id="UP000815325"/>
    </source>
</evidence>
<sequence>MQTMVSAVSAATPIRVTRAQASAGQCTLEGDTNVGVCCGVNAGECWAVYFGR</sequence>